<dbReference type="STRING" id="320787.CA2015_0454"/>
<dbReference type="KEGG" id="camu:CA2015_0454"/>
<dbReference type="AlphaFoldDB" id="A0A0H4P6Y1"/>
<dbReference type="Proteomes" id="UP000036520">
    <property type="component" value="Chromosome"/>
</dbReference>
<proteinExistence type="predicted"/>
<keyword evidence="1" id="KW-0472">Membrane</keyword>
<protein>
    <submittedName>
        <fullName evidence="2">Uncharacterized protein</fullName>
    </submittedName>
</protein>
<sequence>MENSTNKDRLMAYLYGELSSDEKKEVAGELAENQELNKDHKDFMRIRGYLNNLEDIPVPPPLLLPAPTASLWSKPVVRLVAVLGVIVGLLIFTAKMTGLSVYSNSNGLLITFGNGEKLMESDALINQGENGASTGLEARIHNIEKLLDQESLASLKILDQLSEGYLVPQSLVRKEFDQLEKKVSNKLKEVIENGQTINEDHYRKLVDEIGEQQLFRTNEILKVMMAEMQGMRENDILYLQMVLAGIEADKEMLLSESNEFLSDHYYLNGNLKHE</sequence>
<evidence type="ECO:0000313" key="2">
    <source>
        <dbReference type="EMBL" id="AKP49924.1"/>
    </source>
</evidence>
<keyword evidence="3" id="KW-1185">Reference proteome</keyword>
<dbReference type="RefSeq" id="WP_048640411.1">
    <property type="nucleotide sequence ID" value="NZ_CP012040.1"/>
</dbReference>
<evidence type="ECO:0000313" key="3">
    <source>
        <dbReference type="Proteomes" id="UP000036520"/>
    </source>
</evidence>
<evidence type="ECO:0000256" key="1">
    <source>
        <dbReference type="SAM" id="Phobius"/>
    </source>
</evidence>
<name>A0A0H4P6Y1_9BACT</name>
<dbReference type="EMBL" id="CP012040">
    <property type="protein sequence ID" value="AKP49924.1"/>
    <property type="molecule type" value="Genomic_DNA"/>
</dbReference>
<keyword evidence="1" id="KW-1133">Transmembrane helix</keyword>
<feature type="transmembrane region" description="Helical" evidence="1">
    <location>
        <begin position="76"/>
        <end position="94"/>
    </location>
</feature>
<accession>A0A0H4P6Y1</accession>
<organism evidence="2 3">
    <name type="scientific">Cyclobacterium amurskyense</name>
    <dbReference type="NCBI Taxonomy" id="320787"/>
    <lineage>
        <taxon>Bacteria</taxon>
        <taxon>Pseudomonadati</taxon>
        <taxon>Bacteroidota</taxon>
        <taxon>Cytophagia</taxon>
        <taxon>Cytophagales</taxon>
        <taxon>Cyclobacteriaceae</taxon>
        <taxon>Cyclobacterium</taxon>
    </lineage>
</organism>
<keyword evidence="1" id="KW-0812">Transmembrane</keyword>
<reference evidence="2 3" key="1">
    <citation type="submission" date="2015-07" db="EMBL/GenBank/DDBJ databases">
        <authorList>
            <person name="Kim K.M."/>
        </authorList>
    </citation>
    <scope>NUCLEOTIDE SEQUENCE [LARGE SCALE GENOMIC DNA]</scope>
    <source>
        <strain evidence="2 3">KCTC 12363</strain>
    </source>
</reference>
<gene>
    <name evidence="2" type="ORF">CA2015_0454</name>
</gene>